<gene>
    <name evidence="1" type="ORF">JKJ07_40245</name>
</gene>
<evidence type="ECO:0008006" key="3">
    <source>
        <dbReference type="Google" id="ProtNLM"/>
    </source>
</evidence>
<organism evidence="1 2">
    <name type="scientific">Paractinoplanes lichenicola</name>
    <dbReference type="NCBI Taxonomy" id="2802976"/>
    <lineage>
        <taxon>Bacteria</taxon>
        <taxon>Bacillati</taxon>
        <taxon>Actinomycetota</taxon>
        <taxon>Actinomycetes</taxon>
        <taxon>Micromonosporales</taxon>
        <taxon>Micromonosporaceae</taxon>
        <taxon>Paractinoplanes</taxon>
    </lineage>
</organism>
<keyword evidence="2" id="KW-1185">Reference proteome</keyword>
<accession>A0ABS1W1E3</accession>
<reference evidence="1 2" key="1">
    <citation type="submission" date="2021-01" db="EMBL/GenBank/DDBJ databases">
        <title>Actinoplanes sp. nov. LDG1-01 isolated from lichen.</title>
        <authorList>
            <person name="Saeng-In P."/>
            <person name="Phongsopitanun W."/>
            <person name="Kanchanasin P."/>
            <person name="Yuki M."/>
            <person name="Kudo T."/>
            <person name="Ohkuma M."/>
            <person name="Tanasupawat S."/>
        </authorList>
    </citation>
    <scope>NUCLEOTIDE SEQUENCE [LARGE SCALE GENOMIC DNA]</scope>
    <source>
        <strain evidence="1 2">LDG1-01</strain>
    </source>
</reference>
<sequence length="543" mass="58462">MASETSANVYDSHVRARMIDFFTLEGVPWPRRLWDVGSLLALQELLEASSWARHRVLSPAAVDWQRHQLLKVIGPDIGLGDRELRAELTSLLGQPLLHPSPAHRRLREVLEHARGGYLGRWATAGAQPEGGRPRPERLARVVAAHLLDLGYDASYLGAWIGQLARRQASVEEVLQGAVTLDAAGPSEFVVLAALTSVPEQEQAERHENWLSGREVVNWLSGNNHSTSGIRVGGGFLYRVSARDPFSAASQVRELVERMVARSSFVRGNRGGIRPASWMWVGGHPDPIPFAVRARGAGVLSLLKEGRLYQVDAELTLIDDALELAAPVSRGAVGPAVAGAWAAIESLLCHPDDPPEGERSGKAAAADRLAAIIACSWPRAELTALARRHQPRTPDALAEKIAARTTSRAKASAVAETLTAGAALVLVDRFLRDADVAAVHRMRRVLAEPKKELAAAVSVLRIAMRRLYRSRNIVLHGGSTQGPVLKAALRVAAPLVGAGLDRITHAGFVERLAPLDLAARAEVGLKLVGGETGLSVVDLLEPRP</sequence>
<comment type="caution">
    <text evidence="1">The sequence shown here is derived from an EMBL/GenBank/DDBJ whole genome shotgun (WGS) entry which is preliminary data.</text>
</comment>
<name>A0ABS1W1E3_9ACTN</name>
<protein>
    <recommendedName>
        <fullName evidence="3">Integrase</fullName>
    </recommendedName>
</protein>
<evidence type="ECO:0000313" key="1">
    <source>
        <dbReference type="EMBL" id="MBL7260542.1"/>
    </source>
</evidence>
<dbReference type="Proteomes" id="UP000598996">
    <property type="component" value="Unassembled WGS sequence"/>
</dbReference>
<proteinExistence type="predicted"/>
<dbReference type="EMBL" id="JAENHO010000014">
    <property type="protein sequence ID" value="MBL7260542.1"/>
    <property type="molecule type" value="Genomic_DNA"/>
</dbReference>
<evidence type="ECO:0000313" key="2">
    <source>
        <dbReference type="Proteomes" id="UP000598996"/>
    </source>
</evidence>